<dbReference type="Pfam" id="PF13635">
    <property type="entry name" value="DUF4143"/>
    <property type="match status" value="1"/>
</dbReference>
<name>C5CH83_KOSOT</name>
<proteinExistence type="predicted"/>
<gene>
    <name evidence="3" type="ordered locus">Kole_2006</name>
</gene>
<dbReference type="Pfam" id="PF13173">
    <property type="entry name" value="AAA_14"/>
    <property type="match status" value="1"/>
</dbReference>
<dbReference type="PANTHER" id="PTHR33295:SF18">
    <property type="entry name" value="AAA+ ATPASE DOMAIN-CONTAINING PROTEIN"/>
    <property type="match status" value="1"/>
</dbReference>
<dbReference type="RefSeq" id="WP_015869329.1">
    <property type="nucleotide sequence ID" value="NC_012785.1"/>
</dbReference>
<evidence type="ECO:0000259" key="2">
    <source>
        <dbReference type="Pfam" id="PF13635"/>
    </source>
</evidence>
<dbReference type="EMBL" id="CP001634">
    <property type="protein sequence ID" value="ACR80686.1"/>
    <property type="molecule type" value="Genomic_DNA"/>
</dbReference>
<evidence type="ECO:0000259" key="1">
    <source>
        <dbReference type="Pfam" id="PF13173"/>
    </source>
</evidence>
<sequence length="437" mass="51408">MTDQELFSVLIRWNYWDKGEIPDLIRRREVEFLHRYFSGNLVQIIKGPRRAGKSSILKVFYNDLRGSRDPLSFLFINLEDVSLAQEESSPQLLERLYRLYRQRVNPSGKAIVFIDEAQRISGWERWVETYREIGEAKFFITGSSSKLSSKELGTLLTGRHIDLTLYPFSFRDFVASRGFGFDELSLYAKKDQIKNLLFSYFETGGFPEVLLNYGPDEGMEILETYFDDMIYRDIVERWGVRDVQLLKRIALYALKNSGNLMTYRQLQRLIEQVSGKTSTNTISEHMSHLIEAYIVFELTLYSNSIKKSIQRPRKLYSVDTGLRKAVVKPFTDDFGRDAENVVFIELLRRRYKVNYWRNNETEVDFIALGRKRNVAINVTMSNIERKDLRDRELKGLVDFPGKEFERILITDDLEDELKIEGKKITLLPLWKWLLLEQ</sequence>
<dbReference type="OrthoDB" id="9783412at2"/>
<feature type="domain" description="AAA" evidence="1">
    <location>
        <begin position="42"/>
        <end position="173"/>
    </location>
</feature>
<dbReference type="PANTHER" id="PTHR33295">
    <property type="entry name" value="ATPASE"/>
    <property type="match status" value="1"/>
</dbReference>
<reference evidence="3 4" key="1">
    <citation type="submission" date="2009-06" db="EMBL/GenBank/DDBJ databases">
        <title>Complete sequence of Thermotogales bacterium TBF 19.5.1.</title>
        <authorList>
            <consortium name="US DOE Joint Genome Institute"/>
            <person name="Lucas S."/>
            <person name="Copeland A."/>
            <person name="Lapidus A."/>
            <person name="Glavina del Rio T."/>
            <person name="Tice H."/>
            <person name="Bruce D."/>
            <person name="Goodwin L."/>
            <person name="Pitluck S."/>
            <person name="Chertkov O."/>
            <person name="Brettin T."/>
            <person name="Detter J.C."/>
            <person name="Han C."/>
            <person name="Schmutz J."/>
            <person name="Larimer F."/>
            <person name="Land M."/>
            <person name="Hauser L."/>
            <person name="Kyrpides N."/>
            <person name="Ovchinnikova G."/>
            <person name="Noll K."/>
        </authorList>
    </citation>
    <scope>NUCLEOTIDE SEQUENCE [LARGE SCALE GENOMIC DNA]</scope>
    <source>
        <strain evidence="4">ATCC BAA-1733 / DSM 21960 / TBF 19.5.1</strain>
    </source>
</reference>
<dbReference type="STRING" id="521045.Kole_2006"/>
<dbReference type="Gene3D" id="3.40.50.300">
    <property type="entry name" value="P-loop containing nucleotide triphosphate hydrolases"/>
    <property type="match status" value="1"/>
</dbReference>
<dbReference type="SUPFAM" id="SSF52540">
    <property type="entry name" value="P-loop containing nucleoside triphosphate hydrolases"/>
    <property type="match status" value="1"/>
</dbReference>
<feature type="domain" description="DUF4143" evidence="2">
    <location>
        <begin position="232"/>
        <end position="378"/>
    </location>
</feature>
<dbReference type="AlphaFoldDB" id="C5CH83"/>
<dbReference type="InterPro" id="IPR025420">
    <property type="entry name" value="DUF4143"/>
</dbReference>
<dbReference type="InterPro" id="IPR041682">
    <property type="entry name" value="AAA_14"/>
</dbReference>
<protein>
    <submittedName>
        <fullName evidence="3">ATPase</fullName>
    </submittedName>
</protein>
<evidence type="ECO:0000313" key="4">
    <source>
        <dbReference type="Proteomes" id="UP000002382"/>
    </source>
</evidence>
<organism evidence="3 4">
    <name type="scientific">Kosmotoga olearia (strain ATCC BAA-1733 / DSM 21960 / TBF 19.5.1)</name>
    <dbReference type="NCBI Taxonomy" id="521045"/>
    <lineage>
        <taxon>Bacteria</taxon>
        <taxon>Thermotogati</taxon>
        <taxon>Thermotogota</taxon>
        <taxon>Thermotogae</taxon>
        <taxon>Kosmotogales</taxon>
        <taxon>Kosmotogaceae</taxon>
        <taxon>Kosmotoga</taxon>
    </lineage>
</organism>
<dbReference type="eggNOG" id="COG1373">
    <property type="taxonomic scope" value="Bacteria"/>
</dbReference>
<evidence type="ECO:0000313" key="3">
    <source>
        <dbReference type="EMBL" id="ACR80686.1"/>
    </source>
</evidence>
<accession>C5CH83</accession>
<dbReference type="Proteomes" id="UP000002382">
    <property type="component" value="Chromosome"/>
</dbReference>
<dbReference type="HOGENOM" id="CLU_041527_0_0_0"/>
<dbReference type="KEGG" id="kol:Kole_2006"/>
<dbReference type="InterPro" id="IPR027417">
    <property type="entry name" value="P-loop_NTPase"/>
</dbReference>
<reference evidence="3 4" key="2">
    <citation type="journal article" date="2011" name="J. Bacteriol.">
        <title>Genome Sequence of Kosmotoga olearia Strain TBF 19.5.1, a Thermophilic Bacterium with a Wide Growth Temperature Range, Isolated from the Troll B Oil Platform in the North Sea.</title>
        <authorList>
            <person name="Swithers K.S."/>
            <person name="Dipippo J.L."/>
            <person name="Bruce D.C."/>
            <person name="Detter C."/>
            <person name="Tapia R."/>
            <person name="Han S."/>
            <person name="Goodwin L.A."/>
            <person name="Han J."/>
            <person name="Woyke T."/>
            <person name="Pitluck S."/>
            <person name="Pennacchio L."/>
            <person name="Nolan M."/>
            <person name="Mikhailova N."/>
            <person name="Land M.L."/>
            <person name="Nesbo C.L."/>
            <person name="Gogarten J.P."/>
            <person name="Noll K.M."/>
        </authorList>
    </citation>
    <scope>NUCLEOTIDE SEQUENCE [LARGE SCALE GENOMIC DNA]</scope>
    <source>
        <strain evidence="4">ATCC BAA-1733 / DSM 21960 / TBF 19.5.1</strain>
    </source>
</reference>
<keyword evidence="4" id="KW-1185">Reference proteome</keyword>